<dbReference type="Pfam" id="PF06985">
    <property type="entry name" value="HET"/>
    <property type="match status" value="1"/>
</dbReference>
<evidence type="ECO:0000313" key="3">
    <source>
        <dbReference type="EMBL" id="KDN69744.1"/>
    </source>
</evidence>
<dbReference type="AlphaFoldDB" id="A0A066XQ01"/>
<gene>
    <name evidence="3" type="ORF">CSUB01_09532</name>
</gene>
<dbReference type="Proteomes" id="UP000027238">
    <property type="component" value="Unassembled WGS sequence"/>
</dbReference>
<sequence length="312" mass="35870">MLCKVCKDGLEGMWDPNRSKRLALLKDFDLDFNWSELGGDDGVPTSDGTWTEPDPPVGLPPEERPEASVPYLPSRLIKLETPETFRLVQGTECPVGTRYVALSYCWGTKPVDSLLRLLQSTAKSLYLEQPVDILPKTFRHALEIIQRFEIRYIWIDRLCIFQDSAEDWQKEASTMQSVHRNAYIGISALEASDDDGGCFFERDPSKVTTTVVSFKLKEDGEEKAFRSDREKRWSWRHLFESEPVVQRSWVVQERLLAPRTLHFGSKQVFWECREASCSETQPQGVYEFVYEAEQDLNESNGDNETNLLPFLG</sequence>
<dbReference type="PANTHER" id="PTHR33112">
    <property type="entry name" value="DOMAIN PROTEIN, PUTATIVE-RELATED"/>
    <property type="match status" value="1"/>
</dbReference>
<comment type="caution">
    <text evidence="3">The sequence shown here is derived from an EMBL/GenBank/DDBJ whole genome shotgun (WGS) entry which is preliminary data.</text>
</comment>
<dbReference type="EMBL" id="JMSE01000480">
    <property type="protein sequence ID" value="KDN69744.1"/>
    <property type="molecule type" value="Genomic_DNA"/>
</dbReference>
<dbReference type="InterPro" id="IPR010730">
    <property type="entry name" value="HET"/>
</dbReference>
<dbReference type="OrthoDB" id="4841500at2759"/>
<accession>A0A066XQ01</accession>
<name>A0A066XQ01_COLSU</name>
<reference evidence="4" key="1">
    <citation type="journal article" date="2014" name="Genome Announc.">
        <title>Draft genome sequence of Colletotrichum sublineola, a destructive pathogen of cultivated sorghum.</title>
        <authorList>
            <person name="Baroncelli R."/>
            <person name="Sanz-Martin J.M."/>
            <person name="Rech G.E."/>
            <person name="Sukno S.A."/>
            <person name="Thon M.R."/>
        </authorList>
    </citation>
    <scope>NUCLEOTIDE SEQUENCE [LARGE SCALE GENOMIC DNA]</scope>
    <source>
        <strain evidence="4">TX430BB</strain>
    </source>
</reference>
<proteinExistence type="predicted"/>
<feature type="region of interest" description="Disordered" evidence="1">
    <location>
        <begin position="40"/>
        <end position="65"/>
    </location>
</feature>
<feature type="domain" description="Heterokaryon incompatibility" evidence="2">
    <location>
        <begin position="99"/>
        <end position="253"/>
    </location>
</feature>
<dbReference type="eggNOG" id="ENOG502S8TM">
    <property type="taxonomic scope" value="Eukaryota"/>
</dbReference>
<dbReference type="OMA" id="CEWIRIC"/>
<dbReference type="PANTHER" id="PTHR33112:SF10">
    <property type="entry name" value="TOL"/>
    <property type="match status" value="1"/>
</dbReference>
<evidence type="ECO:0000313" key="4">
    <source>
        <dbReference type="Proteomes" id="UP000027238"/>
    </source>
</evidence>
<dbReference type="HOGENOM" id="CLU_891403_0_0_1"/>
<keyword evidence="4" id="KW-1185">Reference proteome</keyword>
<organism evidence="3 4">
    <name type="scientific">Colletotrichum sublineola</name>
    <name type="common">Sorghum anthracnose fungus</name>
    <dbReference type="NCBI Taxonomy" id="1173701"/>
    <lineage>
        <taxon>Eukaryota</taxon>
        <taxon>Fungi</taxon>
        <taxon>Dikarya</taxon>
        <taxon>Ascomycota</taxon>
        <taxon>Pezizomycotina</taxon>
        <taxon>Sordariomycetes</taxon>
        <taxon>Hypocreomycetidae</taxon>
        <taxon>Glomerellales</taxon>
        <taxon>Glomerellaceae</taxon>
        <taxon>Colletotrichum</taxon>
        <taxon>Colletotrichum graminicola species complex</taxon>
    </lineage>
</organism>
<evidence type="ECO:0000259" key="2">
    <source>
        <dbReference type="Pfam" id="PF06985"/>
    </source>
</evidence>
<dbReference type="STRING" id="1173701.A0A066XQ01"/>
<protein>
    <submittedName>
        <fullName evidence="3">Putative heterokaryon incompatibility protein</fullName>
    </submittedName>
</protein>
<evidence type="ECO:0000256" key="1">
    <source>
        <dbReference type="SAM" id="MobiDB-lite"/>
    </source>
</evidence>